<evidence type="ECO:0000313" key="2">
    <source>
        <dbReference type="EMBL" id="CAB9525513.1"/>
    </source>
</evidence>
<organism evidence="2 3">
    <name type="scientific">Seminavis robusta</name>
    <dbReference type="NCBI Taxonomy" id="568900"/>
    <lineage>
        <taxon>Eukaryota</taxon>
        <taxon>Sar</taxon>
        <taxon>Stramenopiles</taxon>
        <taxon>Ochrophyta</taxon>
        <taxon>Bacillariophyta</taxon>
        <taxon>Bacillariophyceae</taxon>
        <taxon>Bacillariophycidae</taxon>
        <taxon>Naviculales</taxon>
        <taxon>Naviculaceae</taxon>
        <taxon>Seminavis</taxon>
    </lineage>
</organism>
<proteinExistence type="predicted"/>
<feature type="compositionally biased region" description="Pro residues" evidence="1">
    <location>
        <begin position="256"/>
        <end position="265"/>
    </location>
</feature>
<feature type="compositionally biased region" description="Low complexity" evidence="1">
    <location>
        <begin position="234"/>
        <end position="247"/>
    </location>
</feature>
<dbReference type="InterPro" id="IPR012337">
    <property type="entry name" value="RNaseH-like_sf"/>
</dbReference>
<keyword evidence="3" id="KW-1185">Reference proteome</keyword>
<evidence type="ECO:0000313" key="3">
    <source>
        <dbReference type="Proteomes" id="UP001153069"/>
    </source>
</evidence>
<dbReference type="InterPro" id="IPR036397">
    <property type="entry name" value="RNaseH_sf"/>
</dbReference>
<dbReference type="Proteomes" id="UP001153069">
    <property type="component" value="Unassembled WGS sequence"/>
</dbReference>
<feature type="region of interest" description="Disordered" evidence="1">
    <location>
        <begin position="719"/>
        <end position="746"/>
    </location>
</feature>
<protein>
    <submittedName>
        <fullName evidence="2">Retrotransposon protein</fullName>
    </submittedName>
</protein>
<dbReference type="Gene3D" id="3.30.420.10">
    <property type="entry name" value="Ribonuclease H-like superfamily/Ribonuclease H"/>
    <property type="match status" value="1"/>
</dbReference>
<name>A0A9N8ERM6_9STRA</name>
<sequence>MDRGANGCILGKDVRVVHLYGRYIDLSGIDDHTVQNLQLATAAAYILTDHGPIIGLFHQGAIMSRGKTILSPGQLEHFGCDVHDKSRLSTGTDPYFVTPNGFRIPMAVKSGLPYVQLRPPTDDELDDSAIPHVDLTSPHVWDPSCLDSVPAADWFDQQNNDLYDDGESPLDPLGKLRDFDDDFNDCSDRNHLSIYRRGIIKAMAHLIDDELSVPSLVQRESNGYDSDSSDESLSDSPRSCHIQTRSQLRQRQRQRQPPPPAPTATPLPSDAGEKLHKETPTAGIPTAAKPPSLRSPSGKAKPVVETVLQDDNTDQPKSNNRAKHHTGLEHPTNSRKLKTPDVSELRRFFPGVTDETIKRTFNATTQYGTKGATKGRTLRGQIVSPNPILNIPRRHEDVATDTIYGSTPAINDGSTAAQLFIGRTSHYRTLRPGGKSDASYIKNLMDEIRKLGAMNRMRSDNAQAQCNERVKDVYRTFCIDDWQSEPYRGNQNFAELGWKDTKRKIQMVLDTRNVPSDCWLLSGQFICALQNHIALEVLGWRTPFEWLFGFTPDISALIQFEFYEPVYYQKYGGSFPKDSAEAIGRFVGVAEDVGHGMTYKILTGSGKIITRAVARTARKGAEFSNWKADELAPKLAPKPKPISGRKSPVSEADPRVGATMETNVLKKESGLDETEGNEEFFAAIRKDISSSLQDKDVLNGGSLPTIDITNLLNRSFITNPNEEGEQSRAKVVSAEPTGETDADGSEAVYRFRCKHGEDYFDEYQYPSMQ</sequence>
<dbReference type="EMBL" id="CAICTM010001685">
    <property type="protein sequence ID" value="CAB9525513.1"/>
    <property type="molecule type" value="Genomic_DNA"/>
</dbReference>
<feature type="region of interest" description="Disordered" evidence="1">
    <location>
        <begin position="634"/>
        <end position="653"/>
    </location>
</feature>
<feature type="region of interest" description="Disordered" evidence="1">
    <location>
        <begin position="219"/>
        <end position="341"/>
    </location>
</feature>
<dbReference type="GO" id="GO:0003676">
    <property type="term" value="F:nucleic acid binding"/>
    <property type="evidence" value="ECO:0007669"/>
    <property type="project" value="InterPro"/>
</dbReference>
<evidence type="ECO:0000256" key="1">
    <source>
        <dbReference type="SAM" id="MobiDB-lite"/>
    </source>
</evidence>
<gene>
    <name evidence="2" type="ORF">SEMRO_1687_G291190.1</name>
</gene>
<dbReference type="SUPFAM" id="SSF53098">
    <property type="entry name" value="Ribonuclease H-like"/>
    <property type="match status" value="1"/>
</dbReference>
<reference evidence="2" key="1">
    <citation type="submission" date="2020-06" db="EMBL/GenBank/DDBJ databases">
        <authorList>
            <consortium name="Plant Systems Biology data submission"/>
        </authorList>
    </citation>
    <scope>NUCLEOTIDE SEQUENCE</scope>
    <source>
        <strain evidence="2">D6</strain>
    </source>
</reference>
<comment type="caution">
    <text evidence="2">The sequence shown here is derived from an EMBL/GenBank/DDBJ whole genome shotgun (WGS) entry which is preliminary data.</text>
</comment>
<dbReference type="AlphaFoldDB" id="A0A9N8ERM6"/>
<accession>A0A9N8ERM6</accession>